<evidence type="ECO:0000313" key="7">
    <source>
        <dbReference type="Proteomes" id="UP000006591"/>
    </source>
</evidence>
<comment type="subcellular location">
    <subcellularLocation>
        <location evidence="1">Membrane</location>
        <topology evidence="1">Multi-pass membrane protein</topology>
    </subcellularLocation>
</comment>
<dbReference type="Gene3D" id="1.10.3430.10">
    <property type="entry name" value="Ammonium transporter AmtB like domains"/>
    <property type="match status" value="1"/>
</dbReference>
<dbReference type="InterPro" id="IPR029020">
    <property type="entry name" value="Ammonium/urea_transptr"/>
</dbReference>
<protein>
    <recommendedName>
        <fullName evidence="5">Ammonium transporter AmtB-like domain-containing protein</fullName>
    </recommendedName>
</protein>
<dbReference type="InterPro" id="IPR024041">
    <property type="entry name" value="NH4_transpt_AmtB-like_dom"/>
</dbReference>
<feature type="domain" description="Ammonium transporter AmtB-like" evidence="5">
    <location>
        <begin position="130"/>
        <end position="173"/>
    </location>
</feature>
<keyword evidence="3" id="KW-1133">Transmembrane helix</keyword>
<organism evidence="6">
    <name type="scientific">Oryza nivara</name>
    <name type="common">Indian wild rice</name>
    <name type="synonym">Oryza sativa f. spontanea</name>
    <dbReference type="NCBI Taxonomy" id="4536"/>
    <lineage>
        <taxon>Eukaryota</taxon>
        <taxon>Viridiplantae</taxon>
        <taxon>Streptophyta</taxon>
        <taxon>Embryophyta</taxon>
        <taxon>Tracheophyta</taxon>
        <taxon>Spermatophyta</taxon>
        <taxon>Magnoliopsida</taxon>
        <taxon>Liliopsida</taxon>
        <taxon>Poales</taxon>
        <taxon>Poaceae</taxon>
        <taxon>BOP clade</taxon>
        <taxon>Oryzoideae</taxon>
        <taxon>Oryzeae</taxon>
        <taxon>Oryzinae</taxon>
        <taxon>Oryza</taxon>
    </lineage>
</organism>
<dbReference type="Pfam" id="PF00909">
    <property type="entry name" value="Ammonium_transp"/>
    <property type="match status" value="1"/>
</dbReference>
<dbReference type="eggNOG" id="KOG0682">
    <property type="taxonomic scope" value="Eukaryota"/>
</dbReference>
<reference evidence="6" key="2">
    <citation type="submission" date="2018-04" db="EMBL/GenBank/DDBJ databases">
        <title>OnivRS2 (Oryza nivara Reference Sequence Version 2).</title>
        <authorList>
            <person name="Zhang J."/>
            <person name="Kudrna D."/>
            <person name="Lee S."/>
            <person name="Talag J."/>
            <person name="Rajasekar S."/>
            <person name="Welchert J."/>
            <person name="Hsing Y.-I."/>
            <person name="Wing R.A."/>
        </authorList>
    </citation>
    <scope>NUCLEOTIDE SEQUENCE [LARGE SCALE GENOMIC DNA]</scope>
    <source>
        <strain evidence="6">SL10</strain>
    </source>
</reference>
<dbReference type="Gramene" id="ONIVA04G06970.1">
    <property type="protein sequence ID" value="ONIVA04G06970.1"/>
    <property type="gene ID" value="ONIVA04G06970"/>
</dbReference>
<reference evidence="6" key="1">
    <citation type="submission" date="2015-04" db="UniProtKB">
        <authorList>
            <consortium name="EnsemblPlants"/>
        </authorList>
    </citation>
    <scope>IDENTIFICATION</scope>
    <source>
        <strain evidence="6">SL10</strain>
    </source>
</reference>
<dbReference type="Proteomes" id="UP000006591">
    <property type="component" value="Chromosome 4"/>
</dbReference>
<dbReference type="EnsemblPlants" id="ONIVA04G06970.1">
    <property type="protein sequence ID" value="ONIVA04G06970.1"/>
    <property type="gene ID" value="ONIVA04G06970"/>
</dbReference>
<evidence type="ECO:0000256" key="2">
    <source>
        <dbReference type="ARBA" id="ARBA00022692"/>
    </source>
</evidence>
<keyword evidence="7" id="KW-1185">Reference proteome</keyword>
<dbReference type="HOGENOM" id="CLU_1449851_0_0_1"/>
<evidence type="ECO:0000256" key="3">
    <source>
        <dbReference type="ARBA" id="ARBA00022989"/>
    </source>
</evidence>
<dbReference type="AlphaFoldDB" id="A0A0E0GZF8"/>
<dbReference type="SUPFAM" id="SSF111352">
    <property type="entry name" value="Ammonium transporter"/>
    <property type="match status" value="1"/>
</dbReference>
<evidence type="ECO:0000256" key="1">
    <source>
        <dbReference type="ARBA" id="ARBA00004141"/>
    </source>
</evidence>
<proteinExistence type="predicted"/>
<dbReference type="STRING" id="4536.A0A0E0GZF8"/>
<evidence type="ECO:0000256" key="4">
    <source>
        <dbReference type="ARBA" id="ARBA00023136"/>
    </source>
</evidence>
<evidence type="ECO:0000313" key="6">
    <source>
        <dbReference type="EnsemblPlants" id="ONIVA04G06970.1"/>
    </source>
</evidence>
<keyword evidence="4" id="KW-0472">Membrane</keyword>
<sequence length="187" mass="19634">MDKNAPLFNLSSFIVIVTSPSLPTQVTAGAILHVPILIADSPPPDHRRLPRLRRCGPGLRQRSVRRGAVPAHLRHHGLSTAASAARNAMLAPAWLPIRNRGLQPGEPAAYEHTHRTAPASSSNVAGRRSSAAWVFIGLNALAARLKFNGPLEAAQLHGGCGAWGVIFTALFAGCSWVAAAAGCSGHT</sequence>
<evidence type="ECO:0000259" key="5">
    <source>
        <dbReference type="Pfam" id="PF00909"/>
    </source>
</evidence>
<keyword evidence="2" id="KW-0812">Transmembrane</keyword>
<dbReference type="GO" id="GO:0016020">
    <property type="term" value="C:membrane"/>
    <property type="evidence" value="ECO:0007669"/>
    <property type="project" value="UniProtKB-SubCell"/>
</dbReference>
<accession>A0A0E0GZF8</accession>
<name>A0A0E0GZF8_ORYNI</name>
<dbReference type="GO" id="GO:0008519">
    <property type="term" value="F:ammonium channel activity"/>
    <property type="evidence" value="ECO:0007669"/>
    <property type="project" value="InterPro"/>
</dbReference>